<protein>
    <submittedName>
        <fullName evidence="1">Methyltransferase, putative</fullName>
    </submittedName>
</protein>
<evidence type="ECO:0000313" key="1">
    <source>
        <dbReference type="EMBL" id="AXA35995.1"/>
    </source>
</evidence>
<sequence length="123" mass="14307">MLALSELVRATRRGGWLVIDFMNEPHVRANLVERTERVTPDGWEVTEERRITGQPPRIEKHGRIRFPSGKMRRFYESVRLYTPEELSNAMRRMGLVNVRLYGDYAGTPYSNTAPRAIFMGQKP</sequence>
<organism evidence="1 2">
    <name type="scientific">Sumerlaea chitinivorans</name>
    <dbReference type="NCBI Taxonomy" id="2250252"/>
    <lineage>
        <taxon>Bacteria</taxon>
        <taxon>Candidatus Sumerlaeota</taxon>
        <taxon>Candidatus Sumerlaeia</taxon>
        <taxon>Candidatus Sumerlaeales</taxon>
        <taxon>Candidatus Sumerlaeaceae</taxon>
        <taxon>Candidatus Sumerlaea</taxon>
    </lineage>
</organism>
<accession>A0A2Z4Y6C7</accession>
<proteinExistence type="predicted"/>
<dbReference type="EMBL" id="CP030759">
    <property type="protein sequence ID" value="AXA35995.1"/>
    <property type="molecule type" value="Genomic_DNA"/>
</dbReference>
<gene>
    <name evidence="1" type="ORF">BRCON_1218</name>
</gene>
<dbReference type="InterPro" id="IPR029063">
    <property type="entry name" value="SAM-dependent_MTases_sf"/>
</dbReference>
<dbReference type="KEGG" id="schv:BRCON_1218"/>
<evidence type="ECO:0000313" key="2">
    <source>
        <dbReference type="Proteomes" id="UP000262583"/>
    </source>
</evidence>
<dbReference type="Gene3D" id="2.20.25.110">
    <property type="entry name" value="S-adenosyl-L-methionine-dependent methyltransferases"/>
    <property type="match status" value="1"/>
</dbReference>
<dbReference type="AlphaFoldDB" id="A0A2Z4Y6C7"/>
<dbReference type="SUPFAM" id="SSF53335">
    <property type="entry name" value="S-adenosyl-L-methionine-dependent methyltransferases"/>
    <property type="match status" value="1"/>
</dbReference>
<dbReference type="Gene3D" id="3.40.50.150">
    <property type="entry name" value="Vaccinia Virus protein VP39"/>
    <property type="match status" value="1"/>
</dbReference>
<dbReference type="GO" id="GO:0032259">
    <property type="term" value="P:methylation"/>
    <property type="evidence" value="ECO:0007669"/>
    <property type="project" value="UniProtKB-KW"/>
</dbReference>
<keyword evidence="1" id="KW-0808">Transferase</keyword>
<reference evidence="1 2" key="1">
    <citation type="submission" date="2018-05" db="EMBL/GenBank/DDBJ databases">
        <title>A metagenomic window into the 2 km-deep terrestrial subsurface aquifer revealed taxonomically and functionally diverse microbial community comprising novel uncultured bacterial lineages.</title>
        <authorList>
            <person name="Kadnikov V.V."/>
            <person name="Mardanov A.V."/>
            <person name="Beletsky A.V."/>
            <person name="Banks D."/>
            <person name="Pimenov N.V."/>
            <person name="Frank Y.A."/>
            <person name="Karnachuk O.V."/>
            <person name="Ravin N.V."/>
        </authorList>
    </citation>
    <scope>NUCLEOTIDE SEQUENCE [LARGE SCALE GENOMIC DNA]</scope>
    <source>
        <strain evidence="1">BY</strain>
    </source>
</reference>
<dbReference type="Proteomes" id="UP000262583">
    <property type="component" value="Chromosome"/>
</dbReference>
<name>A0A2Z4Y6C7_SUMC1</name>
<dbReference type="GO" id="GO:0008168">
    <property type="term" value="F:methyltransferase activity"/>
    <property type="evidence" value="ECO:0007669"/>
    <property type="project" value="UniProtKB-KW"/>
</dbReference>
<keyword evidence="1" id="KW-0489">Methyltransferase</keyword>